<evidence type="ECO:0000256" key="1">
    <source>
        <dbReference type="SAM" id="Phobius"/>
    </source>
</evidence>
<feature type="transmembrane region" description="Helical" evidence="1">
    <location>
        <begin position="27"/>
        <end position="58"/>
    </location>
</feature>
<keyword evidence="1" id="KW-1133">Transmembrane helix</keyword>
<evidence type="ECO:0000313" key="2">
    <source>
        <dbReference type="EMBL" id="ERK49106.1"/>
    </source>
</evidence>
<reference evidence="2 3" key="1">
    <citation type="submission" date="2013-06" db="EMBL/GenBank/DDBJ databases">
        <authorList>
            <person name="Weinstock G."/>
            <person name="Sodergren E."/>
            <person name="Lobos E.A."/>
            <person name="Fulton L."/>
            <person name="Fulton R."/>
            <person name="Courtney L."/>
            <person name="Fronick C."/>
            <person name="O'Laughlin M."/>
            <person name="Godfrey J."/>
            <person name="Wilson R.M."/>
            <person name="Miner T."/>
            <person name="Farmer C."/>
            <person name="Delehaunty K."/>
            <person name="Cordes M."/>
            <person name="Minx P."/>
            <person name="Tomlinson C."/>
            <person name="Chen J."/>
            <person name="Wollam A."/>
            <person name="Pepin K.H."/>
            <person name="Bhonagiri V."/>
            <person name="Zhang X."/>
            <person name="Warren W."/>
            <person name="Mitreva M."/>
            <person name="Mardis E.R."/>
            <person name="Wilson R.K."/>
        </authorList>
    </citation>
    <scope>NUCLEOTIDE SEQUENCE [LARGE SCALE GENOMIC DNA]</scope>
    <source>
        <strain evidence="2 3">F0279</strain>
    </source>
</reference>
<sequence>MRKLWKNCQKKFKIQIEGEIEMFKKKILLCILIIIFIVFFIKFKFFPFFIAIFIIYIISDGFYLKNLDFKIINLKEIFLLKNLEKIIILIFSLFIGIYFLYYTSVVLSYYKEVSIFRNKIKNSKIYYSENGKEIVYSKDLKNIFLKELNFSNIFKKTYPYNISFDKKYYFYNDKNEEIVFYNNNCERWDTIFKFRGYQDHVNIKVRDHNICQKIIKEISDSK</sequence>
<dbReference type="PATRIC" id="fig|888055.3.peg.1420"/>
<protein>
    <submittedName>
        <fullName evidence="2">Uncharacterized protein</fullName>
    </submittedName>
</protein>
<gene>
    <name evidence="2" type="ORF">HMPREF9015_01487</name>
</gene>
<keyword evidence="1" id="KW-0812">Transmembrane</keyword>
<dbReference type="EMBL" id="AWVM01000081">
    <property type="protein sequence ID" value="ERK49106.1"/>
    <property type="molecule type" value="Genomic_DNA"/>
</dbReference>
<evidence type="ECO:0000313" key="3">
    <source>
        <dbReference type="Proteomes" id="UP000016626"/>
    </source>
</evidence>
<keyword evidence="1" id="KW-0472">Membrane</keyword>
<name>U2PYD8_LEPWF</name>
<proteinExistence type="predicted"/>
<organism evidence="2 3">
    <name type="scientific">Leptotrichia wadei (strain F0279)</name>
    <dbReference type="NCBI Taxonomy" id="888055"/>
    <lineage>
        <taxon>Bacteria</taxon>
        <taxon>Fusobacteriati</taxon>
        <taxon>Fusobacteriota</taxon>
        <taxon>Fusobacteriia</taxon>
        <taxon>Fusobacteriales</taxon>
        <taxon>Leptotrichiaceae</taxon>
        <taxon>Leptotrichia</taxon>
    </lineage>
</organism>
<accession>U2PYD8</accession>
<dbReference type="HOGENOM" id="CLU_1244068_0_0_0"/>
<dbReference type="AlphaFoldDB" id="U2PYD8"/>
<comment type="caution">
    <text evidence="2">The sequence shown here is derived from an EMBL/GenBank/DDBJ whole genome shotgun (WGS) entry which is preliminary data.</text>
</comment>
<feature type="transmembrane region" description="Helical" evidence="1">
    <location>
        <begin position="86"/>
        <end position="110"/>
    </location>
</feature>
<dbReference type="Proteomes" id="UP000016626">
    <property type="component" value="Unassembled WGS sequence"/>
</dbReference>